<protein>
    <submittedName>
        <fullName evidence="1">Uncharacterized protein</fullName>
    </submittedName>
</protein>
<dbReference type="EMBL" id="DS990137">
    <property type="protein sequence ID" value="EET24490.1"/>
    <property type="molecule type" value="Genomic_DNA"/>
</dbReference>
<proteinExistence type="predicted"/>
<gene>
    <name evidence="1" type="ORF">VchoM_02517</name>
</gene>
<name>A0A0X1L1U1_VIBCO</name>
<dbReference type="Proteomes" id="UP000004687">
    <property type="component" value="Unassembled WGS sequence"/>
</dbReference>
<reference evidence="1" key="2">
    <citation type="submission" date="2008-07" db="EMBL/GenBank/DDBJ databases">
        <authorList>
            <consortium name="Broad Institute Genome Sequencing Platform"/>
            <person name="Colwell R."/>
            <person name="Grim C.J."/>
            <person name="Young S."/>
            <person name="Jaffe D."/>
            <person name="Gnerre S."/>
            <person name="Berlin A."/>
            <person name="Heiman D."/>
            <person name="Hepburn T."/>
            <person name="Shea T."/>
            <person name="Sykes S."/>
            <person name="Alvarado L."/>
            <person name="Kodira C."/>
            <person name="Heidelberg J."/>
            <person name="Lander E."/>
            <person name="Galagan J."/>
            <person name="Nusbaum C."/>
            <person name="Birren B."/>
        </authorList>
    </citation>
    <scope>NUCLEOTIDE SEQUENCE [LARGE SCALE GENOMIC DNA]</scope>
    <source>
        <strain evidence="1">MO10</strain>
    </source>
</reference>
<organism evidence="1">
    <name type="scientific">Vibrio cholerae (strain MO10)</name>
    <dbReference type="NCBI Taxonomy" id="345072"/>
    <lineage>
        <taxon>Bacteria</taxon>
        <taxon>Pseudomonadati</taxon>
        <taxon>Pseudomonadota</taxon>
        <taxon>Gammaproteobacteria</taxon>
        <taxon>Vibrionales</taxon>
        <taxon>Vibrionaceae</taxon>
        <taxon>Vibrio</taxon>
    </lineage>
</organism>
<sequence>MLINLMTGQYIAQKQHLPARRARSYLKGKIVIETSGKYKTIHFCVSSSFKVNIKSE</sequence>
<reference evidence="1" key="1">
    <citation type="submission" date="2005-09" db="EMBL/GenBank/DDBJ databases">
        <title>Annotation of Vibrio cholerae MO10.</title>
        <authorList>
            <person name="Colwell R."/>
            <person name="Grim C.J."/>
            <person name="Young S."/>
            <person name="Jaffe D."/>
            <person name="Gnerre S."/>
            <person name="Berlin A."/>
            <person name="Heiman D."/>
            <person name="Hepburn T."/>
            <person name="Shea T."/>
            <person name="Sykes S."/>
            <person name="Yandava C."/>
            <person name="Alvarado L."/>
            <person name="Kodira C."/>
            <person name="Borodovsky M."/>
            <person name="Heidelberg J."/>
            <person name="Lander E."/>
            <person name="Galagan J."/>
            <person name="Nusbaum C."/>
            <person name="Birren B."/>
        </authorList>
    </citation>
    <scope>NUCLEOTIDE SEQUENCE [LARGE SCALE GENOMIC DNA]</scope>
    <source>
        <strain evidence="1">MO10</strain>
    </source>
</reference>
<dbReference type="AlphaFoldDB" id="A0A0X1L1U1"/>
<accession>A0A0X1L1U1</accession>
<dbReference type="HOGENOM" id="CLU_3013058_0_0_6"/>
<evidence type="ECO:0000313" key="1">
    <source>
        <dbReference type="EMBL" id="EET24490.1"/>
    </source>
</evidence>